<gene>
    <name evidence="11" type="ORF">TGDOM2_269750</name>
</gene>
<comment type="caution">
    <text evidence="11">The sequence shown here is derived from an EMBL/GenBank/DDBJ whole genome shotgun (WGS) entry which is preliminary data.</text>
</comment>
<dbReference type="PANTHER" id="PTHR28259">
    <property type="entry name" value="FLUORIDE EXPORT PROTEIN 1-RELATED"/>
    <property type="match status" value="1"/>
</dbReference>
<evidence type="ECO:0000313" key="12">
    <source>
        <dbReference type="Proteomes" id="UP000028837"/>
    </source>
</evidence>
<feature type="transmembrane region" description="Helical" evidence="10">
    <location>
        <begin position="639"/>
        <end position="662"/>
    </location>
</feature>
<evidence type="ECO:0000256" key="7">
    <source>
        <dbReference type="ARBA" id="ARBA00035120"/>
    </source>
</evidence>
<evidence type="ECO:0000256" key="4">
    <source>
        <dbReference type="ARBA" id="ARBA00022692"/>
    </source>
</evidence>
<keyword evidence="4 10" id="KW-0812">Transmembrane</keyword>
<name>A0A086KHJ1_TOXGO</name>
<organism evidence="11 12">
    <name type="scientific">Toxoplasma gondii GAB2-2007-GAL-DOM2</name>
    <dbReference type="NCBI Taxonomy" id="1130820"/>
    <lineage>
        <taxon>Eukaryota</taxon>
        <taxon>Sar</taxon>
        <taxon>Alveolata</taxon>
        <taxon>Apicomplexa</taxon>
        <taxon>Conoidasida</taxon>
        <taxon>Coccidia</taxon>
        <taxon>Eucoccidiorida</taxon>
        <taxon>Eimeriorina</taxon>
        <taxon>Sarcocystidae</taxon>
        <taxon>Toxoplasma</taxon>
    </lineage>
</organism>
<evidence type="ECO:0000256" key="5">
    <source>
        <dbReference type="ARBA" id="ARBA00022989"/>
    </source>
</evidence>
<dbReference type="Pfam" id="PF02537">
    <property type="entry name" value="CRCB"/>
    <property type="match status" value="1"/>
</dbReference>
<feature type="compositionally biased region" description="Basic residues" evidence="9">
    <location>
        <begin position="84"/>
        <end position="95"/>
    </location>
</feature>
<proteinExistence type="inferred from homology"/>
<feature type="compositionally biased region" description="Basic and acidic residues" evidence="9">
    <location>
        <begin position="422"/>
        <end position="432"/>
    </location>
</feature>
<feature type="transmembrane region" description="Helical" evidence="10">
    <location>
        <begin position="258"/>
        <end position="283"/>
    </location>
</feature>
<feature type="transmembrane region" description="Helical" evidence="10">
    <location>
        <begin position="53"/>
        <end position="75"/>
    </location>
</feature>
<keyword evidence="3" id="KW-1003">Cell membrane</keyword>
<comment type="catalytic activity">
    <reaction evidence="8">
        <text>fluoride(in) = fluoride(out)</text>
        <dbReference type="Rhea" id="RHEA:76159"/>
        <dbReference type="ChEBI" id="CHEBI:17051"/>
    </reaction>
    <physiologicalReaction direction="left-to-right" evidence="8">
        <dbReference type="Rhea" id="RHEA:76160"/>
    </physiologicalReaction>
</comment>
<feature type="compositionally biased region" description="Basic residues" evidence="9">
    <location>
        <begin position="311"/>
        <end position="328"/>
    </location>
</feature>
<dbReference type="PANTHER" id="PTHR28259:SF1">
    <property type="entry name" value="FLUORIDE EXPORT PROTEIN 1-RELATED"/>
    <property type="match status" value="1"/>
</dbReference>
<evidence type="ECO:0000313" key="11">
    <source>
        <dbReference type="EMBL" id="KFG43859.1"/>
    </source>
</evidence>
<dbReference type="VEuPathDB" id="ToxoDB:TGDOM2_269750"/>
<feature type="transmembrane region" description="Helical" evidence="10">
    <location>
        <begin position="539"/>
        <end position="558"/>
    </location>
</feature>
<evidence type="ECO:0000256" key="8">
    <source>
        <dbReference type="ARBA" id="ARBA00035585"/>
    </source>
</evidence>
<feature type="compositionally biased region" description="Basic and acidic residues" evidence="9">
    <location>
        <begin position="329"/>
        <end position="350"/>
    </location>
</feature>
<evidence type="ECO:0000256" key="2">
    <source>
        <dbReference type="ARBA" id="ARBA00004651"/>
    </source>
</evidence>
<evidence type="ECO:0000256" key="10">
    <source>
        <dbReference type="SAM" id="Phobius"/>
    </source>
</evidence>
<dbReference type="GO" id="GO:0005886">
    <property type="term" value="C:plasma membrane"/>
    <property type="evidence" value="ECO:0007669"/>
    <property type="project" value="UniProtKB-SubCell"/>
</dbReference>
<keyword evidence="5 10" id="KW-1133">Transmembrane helix</keyword>
<feature type="transmembrane region" description="Helical" evidence="10">
    <location>
        <begin position="12"/>
        <end position="33"/>
    </location>
</feature>
<feature type="transmembrane region" description="Helical" evidence="10">
    <location>
        <begin position="674"/>
        <end position="695"/>
    </location>
</feature>
<keyword evidence="6 10" id="KW-0472">Membrane</keyword>
<comment type="subcellular location">
    <subcellularLocation>
        <location evidence="2">Cell membrane</location>
        <topology evidence="2">Multi-pass membrane protein</topology>
    </subcellularLocation>
</comment>
<dbReference type="InterPro" id="IPR003691">
    <property type="entry name" value="FluC"/>
</dbReference>
<dbReference type="AlphaFoldDB" id="A0A086KHJ1"/>
<sequence>MPKKAEKAVAPLGAELLLIAAFSAFGTVVRQSFLLFTKHTPGWHLSPLPLFDALWPNFVGSVLSSLFLPLPKLLATADERRGKKSWRQLKRHRGERRQEKSRENGDEEVEGREAKIEASDGLPLPLASSCENLEKEIPMDEGSVAHPQPLEVTVADGVTPSGRGLPASLSRLPRHPVRSFCASSCSREQKDRRKKEEEQSRDFVSPILVALPVALSKGFCASLTTFSSWILALLQALWDASDTHAALSSSAYSRGNRFIWVALFGISTPVFAFHLGTDAGLLLQRLVLHRRPRLWTFSDALRESREASREAKHRYGGKGTLKRKKARKHEQADGMDAREEAGKDQCEGHGESQIFFFQQRKDQRGRTSSADVTERHSLGSQSNGGAFGIEIPEEIRGDKEREVHRNQPHSAAPSAPSVLDVNRPDEKSEGEAKATSLTGRNAGAVLADRMSLGYMQSRRRQGAEEMRCSSSSEGGELLGEACEVVVCEAAGQETRDECMRQKGEHKVKRGSSNTRRTGWTRRVFERVAGSSRGEKKATLVAALVAAAVYAILGCLARYDTDATRQNLLWYPPVLSFVGAWLRYTLSCQLDLYTPYFPMGTFLSNVVASVLVAYTEIILHREYPECRGQSASKYARCTDASYFLVEAVVYGICSSLSTMSTFVAELSILPKRYAYRYGVVTLICAFGFAAVVYASLK</sequence>
<feature type="region of interest" description="Disordered" evidence="9">
    <location>
        <begin position="401"/>
        <end position="441"/>
    </location>
</feature>
<dbReference type="Proteomes" id="UP000028837">
    <property type="component" value="Unassembled WGS sequence"/>
</dbReference>
<comment type="similarity">
    <text evidence="7">Belongs to the fluoride channel Fluc/FEX (TC 1.A.43) family.</text>
</comment>
<feature type="region of interest" description="Disordered" evidence="9">
    <location>
        <begin position="308"/>
        <end position="389"/>
    </location>
</feature>
<feature type="transmembrane region" description="Helical" evidence="10">
    <location>
        <begin position="595"/>
        <end position="618"/>
    </location>
</feature>
<feature type="region of interest" description="Disordered" evidence="9">
    <location>
        <begin position="84"/>
        <end position="117"/>
    </location>
</feature>
<dbReference type="OrthoDB" id="409792at2759"/>
<dbReference type="GO" id="GO:1903425">
    <property type="term" value="F:fluoride transmembrane transporter activity"/>
    <property type="evidence" value="ECO:0007669"/>
    <property type="project" value="TreeGrafter"/>
</dbReference>
<evidence type="ECO:0000256" key="6">
    <source>
        <dbReference type="ARBA" id="ARBA00023136"/>
    </source>
</evidence>
<evidence type="ECO:0000256" key="9">
    <source>
        <dbReference type="SAM" id="MobiDB-lite"/>
    </source>
</evidence>
<reference evidence="11 12" key="1">
    <citation type="submission" date="2014-02" db="EMBL/GenBank/DDBJ databases">
        <authorList>
            <person name="Sibley D."/>
            <person name="Venepally P."/>
            <person name="Karamycheva S."/>
            <person name="Hadjithomas M."/>
            <person name="Khan A."/>
            <person name="Brunk B."/>
            <person name="Roos D."/>
            <person name="Caler E."/>
            <person name="Lorenzi H."/>
        </authorList>
    </citation>
    <scope>NUCLEOTIDE SEQUENCE [LARGE SCALE GENOMIC DNA]</scope>
    <source>
        <strain evidence="11 12">GAB2-2007-GAL-DOM2</strain>
    </source>
</reference>
<protein>
    <submittedName>
        <fullName evidence="11">CrcB family protein</fullName>
    </submittedName>
</protein>
<evidence type="ECO:0000256" key="3">
    <source>
        <dbReference type="ARBA" id="ARBA00022475"/>
    </source>
</evidence>
<evidence type="ECO:0000256" key="1">
    <source>
        <dbReference type="ARBA" id="ARBA00002598"/>
    </source>
</evidence>
<accession>A0A086KHJ1</accession>
<dbReference type="EMBL" id="AHZU02000476">
    <property type="protein sequence ID" value="KFG43859.1"/>
    <property type="molecule type" value="Genomic_DNA"/>
</dbReference>
<comment type="function">
    <text evidence="1">Fluoride channel required for the rapid expulsion of cytoplasmic fluoride.</text>
</comment>